<evidence type="ECO:0000313" key="4">
    <source>
        <dbReference type="Proteomes" id="UP000032614"/>
    </source>
</evidence>
<organism evidence="3 5">
    <name type="scientific">Paraburkholderia fungorum</name>
    <dbReference type="NCBI Taxonomy" id="134537"/>
    <lineage>
        <taxon>Bacteria</taxon>
        <taxon>Pseudomonadati</taxon>
        <taxon>Pseudomonadota</taxon>
        <taxon>Betaproteobacteria</taxon>
        <taxon>Burkholderiales</taxon>
        <taxon>Burkholderiaceae</taxon>
        <taxon>Paraburkholderia</taxon>
    </lineage>
</organism>
<feature type="transmembrane region" description="Helical" evidence="1">
    <location>
        <begin position="140"/>
        <end position="161"/>
    </location>
</feature>
<gene>
    <name evidence="2" type="ORF">OI25_7668</name>
    <name evidence="3" type="ORF">ParKJ_41830</name>
</gene>
<dbReference type="Proteomes" id="UP001246473">
    <property type="component" value="Unassembled WGS sequence"/>
</dbReference>
<evidence type="ECO:0000313" key="3">
    <source>
        <dbReference type="EMBL" id="MDT8843929.1"/>
    </source>
</evidence>
<keyword evidence="1" id="KW-0472">Membrane</keyword>
<feature type="transmembrane region" description="Helical" evidence="1">
    <location>
        <begin position="196"/>
        <end position="216"/>
    </location>
</feature>
<feature type="transmembrane region" description="Helical" evidence="1">
    <location>
        <begin position="46"/>
        <end position="65"/>
    </location>
</feature>
<dbReference type="GeneID" id="66513931"/>
<sequence>MNPSSPPAVKWLSKVPEITLVFWIIKMMSTTVGETAADYLSINLKLGLAGTSIIMACLLAGSLFFQIRAKRYVPALYWLCVVCISVFGTLVTDNLSDTFAVPLAVSTAAFGTALVIVFAIWYAKERTLSIQAIDTRGREYFYWAAILLTFALGTAAGDWVAEGLGTGYANAALLFGSMIVSIALARYVLKANTTLCFWLAYILTRPFGASCGDLLAQPVTSGGLGLGTTLTSIIFLATIVCLIACLSIYRYPFGEERV</sequence>
<feature type="transmembrane region" description="Helical" evidence="1">
    <location>
        <begin position="167"/>
        <end position="189"/>
    </location>
</feature>
<reference evidence="2 4" key="1">
    <citation type="journal article" date="2015" name="Genome Announc.">
        <title>Complete genome sequences for 59 burkholderia isolates, both pathogenic and near neighbor.</title>
        <authorList>
            <person name="Johnson S.L."/>
            <person name="Bishop-Lilly K.A."/>
            <person name="Ladner J.T."/>
            <person name="Daligault H.E."/>
            <person name="Davenport K.W."/>
            <person name="Jaissle J."/>
            <person name="Frey K.G."/>
            <person name="Koroleva G.I."/>
            <person name="Bruce D.C."/>
            <person name="Coyne S.R."/>
            <person name="Broomall S.M."/>
            <person name="Li P.E."/>
            <person name="Teshima H."/>
            <person name="Gibbons H.S."/>
            <person name="Palacios G.F."/>
            <person name="Rosenzweig C.N."/>
            <person name="Redden C.L."/>
            <person name="Xu Y."/>
            <person name="Minogue T.D."/>
            <person name="Chain P.S."/>
        </authorList>
    </citation>
    <scope>NUCLEOTIDE SEQUENCE [LARGE SCALE GENOMIC DNA]</scope>
    <source>
        <strain evidence="2 4">ATCC BAA-463</strain>
    </source>
</reference>
<dbReference type="AlphaFoldDB" id="A0AAP5V108"/>
<evidence type="ECO:0000256" key="1">
    <source>
        <dbReference type="SAM" id="Phobius"/>
    </source>
</evidence>
<dbReference type="Proteomes" id="UP000032614">
    <property type="component" value="Chromosome 3"/>
</dbReference>
<protein>
    <recommendedName>
        <fullName evidence="6">Membrane-anchored protein</fullName>
    </recommendedName>
</protein>
<name>A0AAP5V108_9BURK</name>
<dbReference type="EMBL" id="JANSLM010000034">
    <property type="protein sequence ID" value="MDT8843929.1"/>
    <property type="molecule type" value="Genomic_DNA"/>
</dbReference>
<proteinExistence type="predicted"/>
<evidence type="ECO:0000313" key="2">
    <source>
        <dbReference type="EMBL" id="AJZ57138.1"/>
    </source>
</evidence>
<keyword evidence="1" id="KW-0812">Transmembrane</keyword>
<keyword evidence="1" id="KW-1133">Transmembrane helix</keyword>
<feature type="transmembrane region" description="Helical" evidence="1">
    <location>
        <begin position="228"/>
        <end position="249"/>
    </location>
</feature>
<evidence type="ECO:0008006" key="6">
    <source>
        <dbReference type="Google" id="ProtNLM"/>
    </source>
</evidence>
<feature type="transmembrane region" description="Helical" evidence="1">
    <location>
        <begin position="98"/>
        <end position="120"/>
    </location>
</feature>
<dbReference type="Pfam" id="PF03988">
    <property type="entry name" value="DUF347"/>
    <property type="match status" value="4"/>
</dbReference>
<dbReference type="RefSeq" id="WP_046565203.1">
    <property type="nucleotide sequence ID" value="NZ_CP010025.1"/>
</dbReference>
<reference evidence="3" key="2">
    <citation type="submission" date="2022-08" db="EMBL/GenBank/DDBJ databases">
        <authorList>
            <person name="Kim S.-J."/>
        </authorList>
    </citation>
    <scope>NUCLEOTIDE SEQUENCE</scope>
    <source>
        <strain evidence="3">KJ</strain>
    </source>
</reference>
<feature type="transmembrane region" description="Helical" evidence="1">
    <location>
        <begin position="72"/>
        <end position="92"/>
    </location>
</feature>
<dbReference type="KEGG" id="bfn:OI25_7668"/>
<dbReference type="InterPro" id="IPR007136">
    <property type="entry name" value="DUF347"/>
</dbReference>
<accession>A0AAP5V108</accession>
<evidence type="ECO:0000313" key="5">
    <source>
        <dbReference type="Proteomes" id="UP001246473"/>
    </source>
</evidence>
<dbReference type="EMBL" id="CP010025">
    <property type="protein sequence ID" value="AJZ57138.1"/>
    <property type="molecule type" value="Genomic_DNA"/>
</dbReference>